<gene>
    <name evidence="1" type="ordered locus">Bd1818</name>
</gene>
<name>Q6MM29_BDEBA</name>
<sequence length="183" mass="20394">MPLYPSIGIFEWMSIDKEIVEDFVNESKSLIEELLDLLEGIEGDFSQVRKLAEYGNNVDRIMGGAKSLALMAPPDHALHMISDYAALCKAVGYKASQIVGNEQFFNVCVALLLDATETLETLLANIHKDSAFLRETIPQAFIDRLRWVSNQFNESYSSSVDTGAAPSKMNQFEIDDLLKKLGL</sequence>
<evidence type="ECO:0000313" key="1">
    <source>
        <dbReference type="EMBL" id="CAE79677.1"/>
    </source>
</evidence>
<accession>Q6MM29</accession>
<dbReference type="EMBL" id="BX842651">
    <property type="protein sequence ID" value="CAE79677.1"/>
    <property type="molecule type" value="Genomic_DNA"/>
</dbReference>
<evidence type="ECO:0008006" key="3">
    <source>
        <dbReference type="Google" id="ProtNLM"/>
    </source>
</evidence>
<dbReference type="eggNOG" id="ENOG503474J">
    <property type="taxonomic scope" value="Bacteria"/>
</dbReference>
<proteinExistence type="predicted"/>
<protein>
    <recommendedName>
        <fullName evidence="3">HPt domain-containing protein</fullName>
    </recommendedName>
</protein>
<reference evidence="1 2" key="1">
    <citation type="journal article" date="2004" name="Science">
        <title>A predator unmasked: life cycle of Bdellovibrio bacteriovorus from a genomic perspective.</title>
        <authorList>
            <person name="Rendulic S."/>
            <person name="Jagtap P."/>
            <person name="Rosinus A."/>
            <person name="Eppinger M."/>
            <person name="Baar C."/>
            <person name="Lanz C."/>
            <person name="Keller H."/>
            <person name="Lambert C."/>
            <person name="Evans K.J."/>
            <person name="Goesmann A."/>
            <person name="Meyer F."/>
            <person name="Sockett R.E."/>
            <person name="Schuster S.C."/>
        </authorList>
    </citation>
    <scope>NUCLEOTIDE SEQUENCE [LARGE SCALE GENOMIC DNA]</scope>
    <source>
        <strain evidence="2">ATCC 15356 / DSM 50701 / NCIMB 9529 / HD100</strain>
    </source>
</reference>
<keyword evidence="2" id="KW-1185">Reference proteome</keyword>
<dbReference type="HOGENOM" id="CLU_1472466_0_0_7"/>
<dbReference type="STRING" id="264462.Bd1818"/>
<dbReference type="AlphaFoldDB" id="Q6MM29"/>
<dbReference type="KEGG" id="bba:Bd1818"/>
<organism evidence="1 2">
    <name type="scientific">Bdellovibrio bacteriovorus (strain ATCC 15356 / DSM 50701 / NCIMB 9529 / HD100)</name>
    <dbReference type="NCBI Taxonomy" id="264462"/>
    <lineage>
        <taxon>Bacteria</taxon>
        <taxon>Pseudomonadati</taxon>
        <taxon>Bdellovibrionota</taxon>
        <taxon>Bdellovibrionia</taxon>
        <taxon>Bdellovibrionales</taxon>
        <taxon>Pseudobdellovibrionaceae</taxon>
        <taxon>Bdellovibrio</taxon>
    </lineage>
</organism>
<dbReference type="Proteomes" id="UP000008080">
    <property type="component" value="Chromosome"/>
</dbReference>
<evidence type="ECO:0000313" key="2">
    <source>
        <dbReference type="Proteomes" id="UP000008080"/>
    </source>
</evidence>